<dbReference type="PANTHER" id="PTHR43150">
    <property type="entry name" value="HYPERKINETIC, ISOFORM M"/>
    <property type="match status" value="1"/>
</dbReference>
<comment type="caution">
    <text evidence="5">The sequence shown here is derived from an EMBL/GenBank/DDBJ whole genome shotgun (WGS) entry which is preliminary data.</text>
</comment>
<name>A0AAD5T0S8_9FUNG</name>
<dbReference type="Pfam" id="PF00248">
    <property type="entry name" value="Aldo_ket_red"/>
    <property type="match status" value="1"/>
</dbReference>
<evidence type="ECO:0000259" key="4">
    <source>
        <dbReference type="Pfam" id="PF00248"/>
    </source>
</evidence>
<dbReference type="PRINTS" id="PR01577">
    <property type="entry name" value="KCNABCHANNEL"/>
</dbReference>
<comment type="similarity">
    <text evidence="1">Belongs to the shaker potassium channel beta subunit family.</text>
</comment>
<gene>
    <name evidence="5" type="ORF">HK100_012145</name>
</gene>
<evidence type="ECO:0000256" key="1">
    <source>
        <dbReference type="ARBA" id="ARBA00006515"/>
    </source>
</evidence>
<reference evidence="5" key="1">
    <citation type="submission" date="2020-05" db="EMBL/GenBank/DDBJ databases">
        <title>Phylogenomic resolution of chytrid fungi.</title>
        <authorList>
            <person name="Stajich J.E."/>
            <person name="Amses K."/>
            <person name="Simmons R."/>
            <person name="Seto K."/>
            <person name="Myers J."/>
            <person name="Bonds A."/>
            <person name="Quandt C.A."/>
            <person name="Barry K."/>
            <person name="Liu P."/>
            <person name="Grigoriev I."/>
            <person name="Longcore J.E."/>
            <person name="James T.Y."/>
        </authorList>
    </citation>
    <scope>NUCLEOTIDE SEQUENCE</scope>
    <source>
        <strain evidence="5">JEL0513</strain>
    </source>
</reference>
<keyword evidence="6" id="KW-1185">Reference proteome</keyword>
<dbReference type="PANTHER" id="PTHR43150:SF2">
    <property type="entry name" value="HYPERKINETIC, ISOFORM M"/>
    <property type="match status" value="1"/>
</dbReference>
<keyword evidence="3" id="KW-0560">Oxidoreductase</keyword>
<dbReference type="Gene3D" id="3.20.20.100">
    <property type="entry name" value="NADP-dependent oxidoreductase domain"/>
    <property type="match status" value="1"/>
</dbReference>
<evidence type="ECO:0000313" key="5">
    <source>
        <dbReference type="EMBL" id="KAJ3122039.1"/>
    </source>
</evidence>
<dbReference type="InterPro" id="IPR036812">
    <property type="entry name" value="NAD(P)_OxRdtase_dom_sf"/>
</dbReference>
<dbReference type="EMBL" id="JADGJH010000839">
    <property type="protein sequence ID" value="KAJ3122039.1"/>
    <property type="molecule type" value="Genomic_DNA"/>
</dbReference>
<evidence type="ECO:0000256" key="3">
    <source>
        <dbReference type="ARBA" id="ARBA00023002"/>
    </source>
</evidence>
<dbReference type="Proteomes" id="UP001211907">
    <property type="component" value="Unassembled WGS sequence"/>
</dbReference>
<feature type="domain" description="NADP-dependent oxidoreductase" evidence="4">
    <location>
        <begin position="6"/>
        <end position="234"/>
    </location>
</feature>
<organism evidence="5 6">
    <name type="scientific">Physocladia obscura</name>
    <dbReference type="NCBI Taxonomy" id="109957"/>
    <lineage>
        <taxon>Eukaryota</taxon>
        <taxon>Fungi</taxon>
        <taxon>Fungi incertae sedis</taxon>
        <taxon>Chytridiomycota</taxon>
        <taxon>Chytridiomycota incertae sedis</taxon>
        <taxon>Chytridiomycetes</taxon>
        <taxon>Chytridiales</taxon>
        <taxon>Chytriomycetaceae</taxon>
        <taxon>Physocladia</taxon>
    </lineage>
</organism>
<dbReference type="InterPro" id="IPR023210">
    <property type="entry name" value="NADP_OxRdtase_dom"/>
</dbReference>
<evidence type="ECO:0000256" key="2">
    <source>
        <dbReference type="ARBA" id="ARBA00022857"/>
    </source>
</evidence>
<dbReference type="AlphaFoldDB" id="A0AAD5T0S8"/>
<proteinExistence type="inferred from homology"/>
<feature type="non-terminal residue" evidence="5">
    <location>
        <position position="1"/>
    </location>
</feature>
<keyword evidence="2" id="KW-0521">NADP</keyword>
<evidence type="ECO:0000313" key="6">
    <source>
        <dbReference type="Proteomes" id="UP001211907"/>
    </source>
</evidence>
<dbReference type="GO" id="GO:0016491">
    <property type="term" value="F:oxidoreductase activity"/>
    <property type="evidence" value="ECO:0007669"/>
    <property type="project" value="UniProtKB-KW"/>
</dbReference>
<dbReference type="InterPro" id="IPR005399">
    <property type="entry name" value="K_chnl_volt-dep_bsu_KCNAB-rel"/>
</dbReference>
<protein>
    <recommendedName>
        <fullName evidence="4">NADP-dependent oxidoreductase domain-containing protein</fullName>
    </recommendedName>
</protein>
<sequence>GGSRHVNEVGLSRKHLIEGTREALERLQLEYVDLVFAHRPDIDTPMEETVRAFNNLIETGLAFYWGTSEWSAEQIQDAYRVSEKLGLISPLMEQPQYNMIHRENVEQNLIPLFKEYGLGTTIWSPLAFGILTGKYNKGIPDGSRLSVDKPMTRAILKDLSSPKGQENLAKVEKLKLIAEKLKCTLAQLALAWCLKNPHVSTAMVGATSPEQLIENLSALSVVGLLTEDILSEIDLILANKPVVVNSFR</sequence>
<accession>A0AAD5T0S8</accession>
<dbReference type="SUPFAM" id="SSF51430">
    <property type="entry name" value="NAD(P)-linked oxidoreductase"/>
    <property type="match status" value="1"/>
</dbReference>